<dbReference type="GO" id="GO:0051087">
    <property type="term" value="F:protein-folding chaperone binding"/>
    <property type="evidence" value="ECO:0007669"/>
    <property type="project" value="TreeGrafter"/>
</dbReference>
<feature type="domain" description="J" evidence="3">
    <location>
        <begin position="32"/>
        <end position="87"/>
    </location>
</feature>
<protein>
    <recommendedName>
        <fullName evidence="3">J domain-containing protein</fullName>
    </recommendedName>
</protein>
<dbReference type="Pfam" id="PF00226">
    <property type="entry name" value="DnaJ"/>
    <property type="match status" value="1"/>
</dbReference>
<dbReference type="CDD" id="cd06257">
    <property type="entry name" value="DnaJ"/>
    <property type="match status" value="1"/>
</dbReference>
<dbReference type="SUPFAM" id="SSF46565">
    <property type="entry name" value="Chaperone J-domain"/>
    <property type="match status" value="1"/>
</dbReference>
<dbReference type="AlphaFoldDB" id="A0A9W7EN76"/>
<dbReference type="PANTHER" id="PTHR44360:SF1">
    <property type="entry name" value="DNAJ HOMOLOG SUBFAMILY B MEMBER 9"/>
    <property type="match status" value="1"/>
</dbReference>
<sequence>MLSSLLRPPLARILKLPQNLYHTNGSILKKSDPYALLNLEYGATIDEIKSSYRKLAMLYHPDVGSEKSVDKFSAIQKAHDALLKSPAHVIDGSDSTYTLQTFRQADRISQKRTDVAGSARKRPARPVGIDSSMLLDFAGGSVPVGKGRKGEILGDGEGQMKKKSSTVGTGQSKWRNVKTVEYKSWKK</sequence>
<dbReference type="InterPro" id="IPR051948">
    <property type="entry name" value="Hsp70_co-chaperone_J-domain"/>
</dbReference>
<dbReference type="Proteomes" id="UP001162640">
    <property type="component" value="Unassembled WGS sequence"/>
</dbReference>
<comment type="caution">
    <text evidence="4">The sequence shown here is derived from an EMBL/GenBank/DDBJ whole genome shotgun (WGS) entry which is preliminary data.</text>
</comment>
<dbReference type="InterPro" id="IPR001623">
    <property type="entry name" value="DnaJ_domain"/>
</dbReference>
<dbReference type="PANTHER" id="PTHR44360">
    <property type="entry name" value="DNAJ HOMOLOG SUBFAMILY B MEMBER 9"/>
    <property type="match status" value="1"/>
</dbReference>
<accession>A0A9W7EN76</accession>
<proteinExistence type="predicted"/>
<dbReference type="PROSITE" id="PS50076">
    <property type="entry name" value="DNAJ_2"/>
    <property type="match status" value="1"/>
</dbReference>
<reference evidence="5" key="1">
    <citation type="journal article" date="2023" name="Commun. Biol.">
        <title>Genome analysis of Parmales, the sister group of diatoms, reveals the evolutionary specialization of diatoms from phago-mixotrophs to photoautotrophs.</title>
        <authorList>
            <person name="Ban H."/>
            <person name="Sato S."/>
            <person name="Yoshikawa S."/>
            <person name="Yamada K."/>
            <person name="Nakamura Y."/>
            <person name="Ichinomiya M."/>
            <person name="Sato N."/>
            <person name="Blanc-Mathieu R."/>
            <person name="Endo H."/>
            <person name="Kuwata A."/>
            <person name="Ogata H."/>
        </authorList>
    </citation>
    <scope>NUCLEOTIDE SEQUENCE [LARGE SCALE GENOMIC DNA]</scope>
</reference>
<organism evidence="4 5">
    <name type="scientific">Triparma laevis f. inornata</name>
    <dbReference type="NCBI Taxonomy" id="1714386"/>
    <lineage>
        <taxon>Eukaryota</taxon>
        <taxon>Sar</taxon>
        <taxon>Stramenopiles</taxon>
        <taxon>Ochrophyta</taxon>
        <taxon>Bolidophyceae</taxon>
        <taxon>Parmales</taxon>
        <taxon>Triparmaceae</taxon>
        <taxon>Triparma</taxon>
    </lineage>
</organism>
<dbReference type="Gene3D" id="1.10.287.110">
    <property type="entry name" value="DnaJ domain"/>
    <property type="match status" value="1"/>
</dbReference>
<dbReference type="GO" id="GO:0051787">
    <property type="term" value="F:misfolded protein binding"/>
    <property type="evidence" value="ECO:0007669"/>
    <property type="project" value="TreeGrafter"/>
</dbReference>
<dbReference type="SMART" id="SM00271">
    <property type="entry name" value="DnaJ"/>
    <property type="match status" value="1"/>
</dbReference>
<dbReference type="GO" id="GO:0036503">
    <property type="term" value="P:ERAD pathway"/>
    <property type="evidence" value="ECO:0007669"/>
    <property type="project" value="TreeGrafter"/>
</dbReference>
<feature type="region of interest" description="Disordered" evidence="2">
    <location>
        <begin position="146"/>
        <end position="172"/>
    </location>
</feature>
<name>A0A9W7EN76_9STRA</name>
<dbReference type="GO" id="GO:0005783">
    <property type="term" value="C:endoplasmic reticulum"/>
    <property type="evidence" value="ECO:0007669"/>
    <property type="project" value="TreeGrafter"/>
</dbReference>
<evidence type="ECO:0000313" key="5">
    <source>
        <dbReference type="Proteomes" id="UP001162640"/>
    </source>
</evidence>
<evidence type="ECO:0000313" key="4">
    <source>
        <dbReference type="EMBL" id="GMH86899.1"/>
    </source>
</evidence>
<keyword evidence="1" id="KW-0143">Chaperone</keyword>
<evidence type="ECO:0000259" key="3">
    <source>
        <dbReference type="PROSITE" id="PS50076"/>
    </source>
</evidence>
<dbReference type="PRINTS" id="PR00625">
    <property type="entry name" value="JDOMAIN"/>
</dbReference>
<dbReference type="InterPro" id="IPR036869">
    <property type="entry name" value="J_dom_sf"/>
</dbReference>
<evidence type="ECO:0000256" key="2">
    <source>
        <dbReference type="SAM" id="MobiDB-lite"/>
    </source>
</evidence>
<gene>
    <name evidence="4" type="ORF">TL16_g10688</name>
</gene>
<dbReference type="EMBL" id="BLQM01000384">
    <property type="protein sequence ID" value="GMH86899.1"/>
    <property type="molecule type" value="Genomic_DNA"/>
</dbReference>
<evidence type="ECO:0000256" key="1">
    <source>
        <dbReference type="ARBA" id="ARBA00023186"/>
    </source>
</evidence>